<dbReference type="GO" id="GO:0016987">
    <property type="term" value="F:sigma factor activity"/>
    <property type="evidence" value="ECO:0007669"/>
    <property type="project" value="UniProtKB-KW"/>
</dbReference>
<feature type="compositionally biased region" description="Polar residues" evidence="6">
    <location>
        <begin position="23"/>
        <end position="36"/>
    </location>
</feature>
<evidence type="ECO:0000313" key="10">
    <source>
        <dbReference type="Proteomes" id="UP000331127"/>
    </source>
</evidence>
<feature type="region of interest" description="Disordered" evidence="6">
    <location>
        <begin position="13"/>
        <end position="36"/>
    </location>
</feature>
<dbReference type="SUPFAM" id="SSF54427">
    <property type="entry name" value="NTF2-like"/>
    <property type="match status" value="1"/>
</dbReference>
<dbReference type="InterPro" id="IPR014284">
    <property type="entry name" value="RNA_pol_sigma-70_dom"/>
</dbReference>
<evidence type="ECO:0000256" key="1">
    <source>
        <dbReference type="ARBA" id="ARBA00010641"/>
    </source>
</evidence>
<evidence type="ECO:0000259" key="8">
    <source>
        <dbReference type="Pfam" id="PF08281"/>
    </source>
</evidence>
<feature type="domain" description="RNA polymerase sigma factor 70 region 4 type 2" evidence="8">
    <location>
        <begin position="157"/>
        <end position="201"/>
    </location>
</feature>
<dbReference type="InterPro" id="IPR013325">
    <property type="entry name" value="RNA_pol_sigma_r2"/>
</dbReference>
<dbReference type="InterPro" id="IPR014303">
    <property type="entry name" value="RNA_pol_sigma-70_ECF"/>
</dbReference>
<dbReference type="Gene3D" id="1.10.1740.10">
    <property type="match status" value="1"/>
</dbReference>
<organism evidence="9 10">
    <name type="scientific">Acrocarpospora macrocephala</name>
    <dbReference type="NCBI Taxonomy" id="150177"/>
    <lineage>
        <taxon>Bacteria</taxon>
        <taxon>Bacillati</taxon>
        <taxon>Actinomycetota</taxon>
        <taxon>Actinomycetes</taxon>
        <taxon>Streptosporangiales</taxon>
        <taxon>Streptosporangiaceae</taxon>
        <taxon>Acrocarpospora</taxon>
    </lineage>
</organism>
<dbReference type="InterPro" id="IPR007627">
    <property type="entry name" value="RNA_pol_sigma70_r2"/>
</dbReference>
<dbReference type="Pfam" id="PF08281">
    <property type="entry name" value="Sigma70_r4_2"/>
    <property type="match status" value="1"/>
</dbReference>
<name>A0A5M3WJ65_9ACTN</name>
<keyword evidence="3" id="KW-0805">Transcription regulation</keyword>
<comment type="caution">
    <text evidence="9">The sequence shown here is derived from an EMBL/GenBank/DDBJ whole genome shotgun (WGS) entry which is preliminary data.</text>
</comment>
<dbReference type="Proteomes" id="UP000331127">
    <property type="component" value="Unassembled WGS sequence"/>
</dbReference>
<dbReference type="InterPro" id="IPR013249">
    <property type="entry name" value="RNA_pol_sigma70_r4_t2"/>
</dbReference>
<dbReference type="InterPro" id="IPR036388">
    <property type="entry name" value="WH-like_DNA-bd_sf"/>
</dbReference>
<keyword evidence="9" id="KW-0240">DNA-directed RNA polymerase</keyword>
<comment type="subunit">
    <text evidence="2">Interacts transiently with the RNA polymerase catalytic core formed by RpoA, RpoB, RpoC and RpoZ (2 alpha, 1 beta, 1 beta' and 1 omega subunit) to form the RNA polymerase holoenzyme that can initiate transcription.</text>
</comment>
<evidence type="ECO:0000259" key="7">
    <source>
        <dbReference type="Pfam" id="PF04542"/>
    </source>
</evidence>
<evidence type="ECO:0000256" key="2">
    <source>
        <dbReference type="ARBA" id="ARBA00011344"/>
    </source>
</evidence>
<dbReference type="PANTHER" id="PTHR30173:SF36">
    <property type="entry name" value="ECF RNA POLYMERASE SIGMA FACTOR SIGJ"/>
    <property type="match status" value="1"/>
</dbReference>
<dbReference type="NCBIfam" id="NF007214">
    <property type="entry name" value="PRK09636.1"/>
    <property type="match status" value="1"/>
</dbReference>
<dbReference type="GO" id="GO:0000428">
    <property type="term" value="C:DNA-directed RNA polymerase complex"/>
    <property type="evidence" value="ECO:0007669"/>
    <property type="project" value="UniProtKB-KW"/>
</dbReference>
<accession>A0A5M3WJ65</accession>
<evidence type="ECO:0000256" key="3">
    <source>
        <dbReference type="ARBA" id="ARBA00023015"/>
    </source>
</evidence>
<dbReference type="AlphaFoldDB" id="A0A5M3WJ65"/>
<dbReference type="NCBIfam" id="TIGR02957">
    <property type="entry name" value="SigX4"/>
    <property type="match status" value="1"/>
</dbReference>
<dbReference type="InterPro" id="IPR013324">
    <property type="entry name" value="RNA_pol_sigma_r3/r4-like"/>
</dbReference>
<dbReference type="SUPFAM" id="SSF88659">
    <property type="entry name" value="Sigma3 and sigma4 domains of RNA polymerase sigma factors"/>
    <property type="match status" value="1"/>
</dbReference>
<dbReference type="Gene3D" id="1.10.10.10">
    <property type="entry name" value="Winged helix-like DNA-binding domain superfamily/Winged helix DNA-binding domain"/>
    <property type="match status" value="1"/>
</dbReference>
<evidence type="ECO:0000256" key="5">
    <source>
        <dbReference type="ARBA" id="ARBA00023163"/>
    </source>
</evidence>
<dbReference type="GO" id="GO:0006352">
    <property type="term" value="P:DNA-templated transcription initiation"/>
    <property type="evidence" value="ECO:0007669"/>
    <property type="project" value="InterPro"/>
</dbReference>
<dbReference type="InterPro" id="IPR032710">
    <property type="entry name" value="NTF2-like_dom_sf"/>
</dbReference>
<protein>
    <submittedName>
        <fullName evidence="9">DNA-directed RNA polymerase sigma-70 factor</fullName>
    </submittedName>
</protein>
<dbReference type="GO" id="GO:0003677">
    <property type="term" value="F:DNA binding"/>
    <property type="evidence" value="ECO:0007669"/>
    <property type="project" value="InterPro"/>
</dbReference>
<dbReference type="InterPro" id="IPR052704">
    <property type="entry name" value="ECF_Sigma-70_Domain"/>
</dbReference>
<sequence>MGQMVTLIGVRPIPGSERKCSRDVSTPPTDGPGTSASFAKRGRELVMGVTQERLERFEANRRRLFGVAYRLLGEASEAEDVVQDAYIRWQRSDYAVSPEAWLTKVVTNLCLDRLTSARAQRERYVGPWLPEPVVTGGGLDPLETVEQRELLSLGMLVLLERLTPPERAVFVLREAFGHSHREIAEILEANEPHVRQLYRRAQQHVAAARKRFTAPPGQRRELLERFLEATLGGDVPALERMLAEDVVAWADGGGKAPAMRRPVVGREQVLRYLLALSEYAQRLRLTPDVVNGEPAFVTYLDGQLSGVTVPEFDGDRIVAIRTITNPDKLAFFAKQKM</sequence>
<keyword evidence="10" id="KW-1185">Reference proteome</keyword>
<evidence type="ECO:0000256" key="6">
    <source>
        <dbReference type="SAM" id="MobiDB-lite"/>
    </source>
</evidence>
<feature type="domain" description="RNA polymerase sigma-70 region 2" evidence="7">
    <location>
        <begin position="57"/>
        <end position="118"/>
    </location>
</feature>
<dbReference type="EMBL" id="BLAE01000005">
    <property type="protein sequence ID" value="GES07073.1"/>
    <property type="molecule type" value="Genomic_DNA"/>
</dbReference>
<comment type="similarity">
    <text evidence="1">Belongs to the sigma-70 factor family. ECF subfamily.</text>
</comment>
<keyword evidence="4" id="KW-0731">Sigma factor</keyword>
<gene>
    <name evidence="9" type="primary">rpoE_3</name>
    <name evidence="9" type="ORF">Amac_006680</name>
</gene>
<dbReference type="PANTHER" id="PTHR30173">
    <property type="entry name" value="SIGMA 19 FACTOR"/>
    <property type="match status" value="1"/>
</dbReference>
<dbReference type="Pfam" id="PF04542">
    <property type="entry name" value="Sigma70_r2"/>
    <property type="match status" value="1"/>
</dbReference>
<dbReference type="SUPFAM" id="SSF88946">
    <property type="entry name" value="Sigma2 domain of RNA polymerase sigma factors"/>
    <property type="match status" value="1"/>
</dbReference>
<proteinExistence type="inferred from homology"/>
<evidence type="ECO:0000313" key="9">
    <source>
        <dbReference type="EMBL" id="GES07073.1"/>
    </source>
</evidence>
<dbReference type="NCBIfam" id="TIGR02937">
    <property type="entry name" value="sigma70-ECF"/>
    <property type="match status" value="1"/>
</dbReference>
<dbReference type="Gene3D" id="3.10.450.50">
    <property type="match status" value="1"/>
</dbReference>
<reference evidence="9 10" key="1">
    <citation type="submission" date="2019-10" db="EMBL/GenBank/DDBJ databases">
        <title>Whole genome shotgun sequence of Acrocarpospora macrocephala NBRC 16266.</title>
        <authorList>
            <person name="Ichikawa N."/>
            <person name="Kimura A."/>
            <person name="Kitahashi Y."/>
            <person name="Komaki H."/>
            <person name="Oguchi A."/>
        </authorList>
    </citation>
    <scope>NUCLEOTIDE SEQUENCE [LARGE SCALE GENOMIC DNA]</scope>
    <source>
        <strain evidence="9 10">NBRC 16266</strain>
    </source>
</reference>
<keyword evidence="5" id="KW-0804">Transcription</keyword>
<evidence type="ECO:0000256" key="4">
    <source>
        <dbReference type="ARBA" id="ARBA00023082"/>
    </source>
</evidence>